<gene>
    <name evidence="2" type="ORF">DV515_00001892</name>
</gene>
<comment type="caution">
    <text evidence="2">The sequence shown here is derived from an EMBL/GenBank/DDBJ whole genome shotgun (WGS) entry which is preliminary data.</text>
</comment>
<protein>
    <submittedName>
        <fullName evidence="2">Uncharacterized protein</fullName>
    </submittedName>
</protein>
<dbReference type="Proteomes" id="UP000276834">
    <property type="component" value="Unassembled WGS sequence"/>
</dbReference>
<evidence type="ECO:0000256" key="1">
    <source>
        <dbReference type="SAM" id="MobiDB-lite"/>
    </source>
</evidence>
<accession>A0A3L8SXH2</accession>
<proteinExistence type="predicted"/>
<feature type="non-terminal residue" evidence="2">
    <location>
        <position position="1"/>
    </location>
</feature>
<evidence type="ECO:0000313" key="3">
    <source>
        <dbReference type="Proteomes" id="UP000276834"/>
    </source>
</evidence>
<reference evidence="2 3" key="1">
    <citation type="journal article" date="2018" name="Proc. R. Soc. B">
        <title>A non-coding region near Follistatin controls head colour polymorphism in the Gouldian finch.</title>
        <authorList>
            <person name="Toomey M.B."/>
            <person name="Marques C.I."/>
            <person name="Andrade P."/>
            <person name="Araujo P.M."/>
            <person name="Sabatino S."/>
            <person name="Gazda M.A."/>
            <person name="Afonso S."/>
            <person name="Lopes R.J."/>
            <person name="Corbo J.C."/>
            <person name="Carneiro M."/>
        </authorList>
    </citation>
    <scope>NUCLEOTIDE SEQUENCE [LARGE SCALE GENOMIC DNA]</scope>
    <source>
        <strain evidence="2">Red01</strain>
        <tissue evidence="2">Muscle</tissue>
    </source>
</reference>
<organism evidence="2 3">
    <name type="scientific">Chloebia gouldiae</name>
    <name type="common">Gouldian finch</name>
    <name type="synonym">Erythrura gouldiae</name>
    <dbReference type="NCBI Taxonomy" id="44316"/>
    <lineage>
        <taxon>Eukaryota</taxon>
        <taxon>Metazoa</taxon>
        <taxon>Chordata</taxon>
        <taxon>Craniata</taxon>
        <taxon>Vertebrata</taxon>
        <taxon>Euteleostomi</taxon>
        <taxon>Archelosauria</taxon>
        <taxon>Archosauria</taxon>
        <taxon>Dinosauria</taxon>
        <taxon>Saurischia</taxon>
        <taxon>Theropoda</taxon>
        <taxon>Coelurosauria</taxon>
        <taxon>Aves</taxon>
        <taxon>Neognathae</taxon>
        <taxon>Neoaves</taxon>
        <taxon>Telluraves</taxon>
        <taxon>Australaves</taxon>
        <taxon>Passeriformes</taxon>
        <taxon>Passeroidea</taxon>
        <taxon>Passeridae</taxon>
        <taxon>Chloebia</taxon>
    </lineage>
</organism>
<sequence>GCPNCPYFPSHRSGWVKAHPGPANTQAQGKHPRDTQCFALGEVTSLPKLSFLPLLEAPGLRDPVKAPQSSGMHSAEGQVASSLAASFIAICFGTQPGMRECLSQARCCCPSARRGPGSQARLSPRPRLTMIQELKEDWDTTDKCGGSSSSRTVQ</sequence>
<feature type="non-terminal residue" evidence="2">
    <location>
        <position position="154"/>
    </location>
</feature>
<name>A0A3L8SXH2_CHLGU</name>
<dbReference type="AlphaFoldDB" id="A0A3L8SXH2"/>
<evidence type="ECO:0000313" key="2">
    <source>
        <dbReference type="EMBL" id="RLW10212.1"/>
    </source>
</evidence>
<feature type="region of interest" description="Disordered" evidence="1">
    <location>
        <begin position="135"/>
        <end position="154"/>
    </location>
</feature>
<keyword evidence="3" id="KW-1185">Reference proteome</keyword>
<dbReference type="EMBL" id="QUSF01000004">
    <property type="protein sequence ID" value="RLW10212.1"/>
    <property type="molecule type" value="Genomic_DNA"/>
</dbReference>